<dbReference type="InterPro" id="IPR035177">
    <property type="entry name" value="TssN"/>
</dbReference>
<keyword evidence="1" id="KW-0812">Transmembrane</keyword>
<organism evidence="2 3">
    <name type="scientific">Rhabdobacter roseus</name>
    <dbReference type="NCBI Taxonomy" id="1655419"/>
    <lineage>
        <taxon>Bacteria</taxon>
        <taxon>Pseudomonadati</taxon>
        <taxon>Bacteroidota</taxon>
        <taxon>Cytophagia</taxon>
        <taxon>Cytophagales</taxon>
        <taxon>Cytophagaceae</taxon>
        <taxon>Rhabdobacter</taxon>
    </lineage>
</organism>
<dbReference type="AlphaFoldDB" id="A0A840U0A4"/>
<gene>
    <name evidence="2" type="ORF">HNQ92_003730</name>
</gene>
<protein>
    <submittedName>
        <fullName evidence="2">Uncharacterized protein</fullName>
    </submittedName>
</protein>
<feature type="transmembrane region" description="Helical" evidence="1">
    <location>
        <begin position="104"/>
        <end position="124"/>
    </location>
</feature>
<reference evidence="2 3" key="1">
    <citation type="submission" date="2020-08" db="EMBL/GenBank/DDBJ databases">
        <title>Genomic Encyclopedia of Type Strains, Phase IV (KMG-IV): sequencing the most valuable type-strain genomes for metagenomic binning, comparative biology and taxonomic classification.</title>
        <authorList>
            <person name="Goeker M."/>
        </authorList>
    </citation>
    <scope>NUCLEOTIDE SEQUENCE [LARGE SCALE GENOMIC DNA]</scope>
    <source>
        <strain evidence="2 3">DSM 105074</strain>
    </source>
</reference>
<dbReference type="Pfam" id="PF17555">
    <property type="entry name" value="TssN"/>
    <property type="match status" value="1"/>
</dbReference>
<dbReference type="RefSeq" id="WP_184175875.1">
    <property type="nucleotide sequence ID" value="NZ_JACHGF010000006.1"/>
</dbReference>
<keyword evidence="1" id="KW-0472">Membrane</keyword>
<comment type="caution">
    <text evidence="2">The sequence shown here is derived from an EMBL/GenBank/DDBJ whole genome shotgun (WGS) entry which is preliminary data.</text>
</comment>
<feature type="transmembrane region" description="Helical" evidence="1">
    <location>
        <begin position="12"/>
        <end position="32"/>
    </location>
</feature>
<dbReference type="EMBL" id="JACHGF010000006">
    <property type="protein sequence ID" value="MBB5285570.1"/>
    <property type="molecule type" value="Genomic_DNA"/>
</dbReference>
<accession>A0A840U0A4</accession>
<evidence type="ECO:0000313" key="3">
    <source>
        <dbReference type="Proteomes" id="UP000557307"/>
    </source>
</evidence>
<feature type="transmembrane region" description="Helical" evidence="1">
    <location>
        <begin position="65"/>
        <end position="92"/>
    </location>
</feature>
<name>A0A840U0A4_9BACT</name>
<keyword evidence="3" id="KW-1185">Reference proteome</keyword>
<proteinExistence type="predicted"/>
<evidence type="ECO:0000313" key="2">
    <source>
        <dbReference type="EMBL" id="MBB5285570.1"/>
    </source>
</evidence>
<keyword evidence="1" id="KW-1133">Transmembrane helix</keyword>
<sequence>MPKIFSKNRPRGLIYVVVVGLVLGTVGFAGTFDSIHFQRYYFLVQLLALGIGFVYQWLSRRFAPALFVTFGWGLVTTLAILLLAMGFTLILYQQTGFLASRWPFVTSLLPFIIPFLIVQAYRYYELIPSATYQKWYYPLAGDMPDLDLLDLSKILVIQFEFLKKPDDTNITNFKAKAPVAMTLGDLFLVFINDYNERTPASPIQYTDDGGQPFGWVFSKKTAWWQRRIFLDPTLNFIQNQVDDNDTIIAMRVEELNA</sequence>
<dbReference type="Proteomes" id="UP000557307">
    <property type="component" value="Unassembled WGS sequence"/>
</dbReference>
<feature type="transmembrane region" description="Helical" evidence="1">
    <location>
        <begin position="38"/>
        <end position="58"/>
    </location>
</feature>
<evidence type="ECO:0000256" key="1">
    <source>
        <dbReference type="SAM" id="Phobius"/>
    </source>
</evidence>